<feature type="transmembrane region" description="Helical" evidence="6">
    <location>
        <begin position="326"/>
        <end position="344"/>
    </location>
</feature>
<evidence type="ECO:0000313" key="8">
    <source>
        <dbReference type="Proteomes" id="UP000263619"/>
    </source>
</evidence>
<protein>
    <submittedName>
        <fullName evidence="7">YjgP/YjgQ family permease</fullName>
    </submittedName>
</protein>
<keyword evidence="5 6" id="KW-0472">Membrane</keyword>
<evidence type="ECO:0000256" key="3">
    <source>
        <dbReference type="ARBA" id="ARBA00022692"/>
    </source>
</evidence>
<evidence type="ECO:0000256" key="1">
    <source>
        <dbReference type="ARBA" id="ARBA00004651"/>
    </source>
</evidence>
<reference evidence="7 8" key="1">
    <citation type="submission" date="2014-06" db="EMBL/GenBank/DDBJ databases">
        <title>Genome sequence of the intracellular symbiont Blattabacterium cuenoti, strain STAT from the wood feeding cockroach Salganea taiwanensis taiwanensis.</title>
        <authorList>
            <person name="Kinjo Y."/>
            <person name="Ohkuma M."/>
            <person name="Tokuda G."/>
        </authorList>
    </citation>
    <scope>NUCLEOTIDE SEQUENCE [LARGE SCALE GENOMIC DNA]</scope>
    <source>
        <strain evidence="7 8">STAT</strain>
    </source>
</reference>
<dbReference type="OrthoDB" id="1096108at2"/>
<keyword evidence="2" id="KW-1003">Cell membrane</keyword>
<evidence type="ECO:0000313" key="7">
    <source>
        <dbReference type="EMBL" id="BBA17250.1"/>
    </source>
</evidence>
<dbReference type="GO" id="GO:0043190">
    <property type="term" value="C:ATP-binding cassette (ABC) transporter complex"/>
    <property type="evidence" value="ECO:0007669"/>
    <property type="project" value="TreeGrafter"/>
</dbReference>
<feature type="transmembrane region" description="Helical" evidence="6">
    <location>
        <begin position="99"/>
        <end position="124"/>
    </location>
</feature>
<feature type="transmembrane region" description="Helical" evidence="6">
    <location>
        <begin position="356"/>
        <end position="376"/>
    </location>
</feature>
<gene>
    <name evidence="7" type="ORF">STAT_321</name>
</gene>
<dbReference type="PANTHER" id="PTHR33529">
    <property type="entry name" value="SLR0882 PROTEIN-RELATED"/>
    <property type="match status" value="1"/>
</dbReference>
<keyword evidence="8" id="KW-1185">Reference proteome</keyword>
<sequence>MIIKKLDLYMIRLFIAPFLMIYSIIFIIFMIQFFWSQIDELTGKNISIFILIKFIFYFGISILPLVTPIALLLTSIIIFGDFAENQELIAIKSSGISLFRIMIPILGITFILSIGLYLFSDFVIPKAKMKIKQLGYQISLTHPSLKLKEGVFVSLFPNFFIKIDKKSNNNYLHNIFIFFYGKNLLVNTILSQRGVLIPNQKDGSIQLKLMNGVLYSENLNNYKKKQSSYQILEFDTLIQNFKIPIESKIKNLDDDDFYQNLNTKNLIQKINFLKKKNYKKINTYKNKIHLAKLQLELQKKFTFPVTCIIMFFIGAPLGAIIRKGGIGYPTMIALIIFIIYYTLLTITQNKVEKTEISPWIGAWIPNFIFFPISIWMTYKTVMDNFYIIKINN</sequence>
<dbReference type="GO" id="GO:0015920">
    <property type="term" value="P:lipopolysaccharide transport"/>
    <property type="evidence" value="ECO:0007669"/>
    <property type="project" value="TreeGrafter"/>
</dbReference>
<dbReference type="AlphaFoldDB" id="A0A224AKV7"/>
<dbReference type="EMBL" id="AP014608">
    <property type="protein sequence ID" value="BBA17250.1"/>
    <property type="molecule type" value="Genomic_DNA"/>
</dbReference>
<dbReference type="InterPro" id="IPR005495">
    <property type="entry name" value="LptG/LptF_permease"/>
</dbReference>
<feature type="transmembrane region" description="Helical" evidence="6">
    <location>
        <begin position="14"/>
        <end position="35"/>
    </location>
</feature>
<feature type="transmembrane region" description="Helical" evidence="6">
    <location>
        <begin position="301"/>
        <end position="320"/>
    </location>
</feature>
<evidence type="ECO:0000256" key="2">
    <source>
        <dbReference type="ARBA" id="ARBA00022475"/>
    </source>
</evidence>
<dbReference type="Pfam" id="PF03739">
    <property type="entry name" value="LptF_LptG"/>
    <property type="match status" value="1"/>
</dbReference>
<dbReference type="Proteomes" id="UP000263619">
    <property type="component" value="Chromosome"/>
</dbReference>
<keyword evidence="3 6" id="KW-0812">Transmembrane</keyword>
<evidence type="ECO:0000256" key="4">
    <source>
        <dbReference type="ARBA" id="ARBA00022989"/>
    </source>
</evidence>
<keyword evidence="4 6" id="KW-1133">Transmembrane helix</keyword>
<evidence type="ECO:0000256" key="6">
    <source>
        <dbReference type="SAM" id="Phobius"/>
    </source>
</evidence>
<evidence type="ECO:0000256" key="5">
    <source>
        <dbReference type="ARBA" id="ARBA00023136"/>
    </source>
</evidence>
<feature type="transmembrane region" description="Helical" evidence="6">
    <location>
        <begin position="55"/>
        <end position="79"/>
    </location>
</feature>
<organism evidence="7 8">
    <name type="scientific">Blattabacterium cuenoti STAT</name>
    <dbReference type="NCBI Taxonomy" id="1457030"/>
    <lineage>
        <taxon>Bacteria</taxon>
        <taxon>Pseudomonadati</taxon>
        <taxon>Bacteroidota</taxon>
        <taxon>Flavobacteriia</taxon>
        <taxon>Flavobacteriales</taxon>
        <taxon>Blattabacteriaceae</taxon>
        <taxon>Blattabacterium</taxon>
    </lineage>
</organism>
<accession>A0A224AKV7</accession>
<comment type="subcellular location">
    <subcellularLocation>
        <location evidence="1">Cell membrane</location>
        <topology evidence="1">Multi-pass membrane protein</topology>
    </subcellularLocation>
</comment>
<dbReference type="PANTHER" id="PTHR33529:SF6">
    <property type="entry name" value="YJGP_YJGQ FAMILY PERMEASE"/>
    <property type="match status" value="1"/>
</dbReference>
<name>A0A224AKV7_9FLAO</name>
<proteinExistence type="predicted"/>